<dbReference type="AlphaFoldDB" id="A0AAJ0XGN8"/>
<organism evidence="2 3">
    <name type="scientific">Halochromatium salexigens</name>
    <name type="common">Chromatium salexigens</name>
    <dbReference type="NCBI Taxonomy" id="49447"/>
    <lineage>
        <taxon>Bacteria</taxon>
        <taxon>Pseudomonadati</taxon>
        <taxon>Pseudomonadota</taxon>
        <taxon>Gammaproteobacteria</taxon>
        <taxon>Chromatiales</taxon>
        <taxon>Chromatiaceae</taxon>
        <taxon>Halochromatium</taxon>
    </lineage>
</organism>
<keyword evidence="1" id="KW-0472">Membrane</keyword>
<evidence type="ECO:0000313" key="3">
    <source>
        <dbReference type="Proteomes" id="UP001296967"/>
    </source>
</evidence>
<feature type="transmembrane region" description="Helical" evidence="1">
    <location>
        <begin position="15"/>
        <end position="33"/>
    </location>
</feature>
<keyword evidence="1" id="KW-0812">Transmembrane</keyword>
<feature type="transmembrane region" description="Helical" evidence="1">
    <location>
        <begin position="122"/>
        <end position="144"/>
    </location>
</feature>
<dbReference type="EMBL" id="NHSF01000062">
    <property type="protein sequence ID" value="MBK5931291.1"/>
    <property type="molecule type" value="Genomic_DNA"/>
</dbReference>
<reference evidence="2" key="2">
    <citation type="journal article" date="2020" name="Microorganisms">
        <title>Osmotic Adaptation and Compatible Solute Biosynthesis of Phototrophic Bacteria as Revealed from Genome Analyses.</title>
        <authorList>
            <person name="Imhoff J.F."/>
            <person name="Rahn T."/>
            <person name="Kunzel S."/>
            <person name="Keller A."/>
            <person name="Neulinger S.C."/>
        </authorList>
    </citation>
    <scope>NUCLEOTIDE SEQUENCE</scope>
    <source>
        <strain evidence="2">DSM 4395</strain>
    </source>
</reference>
<sequence>MEAVRVLALAFGKSLYWSLLVALFGLLQLWLVFAYEGLTAQPLGIERVMRDGVLLFFAVAVTIGLTLDFWFEAASDAQPTPMGLWIVTAFVFYPLMILTLVVALAMALAINGAQLETSALTLITLTVTGMTTCYALMTKTYLFLRVLRAQPRYPTFLI</sequence>
<evidence type="ECO:0000256" key="1">
    <source>
        <dbReference type="SAM" id="Phobius"/>
    </source>
</evidence>
<evidence type="ECO:0000313" key="2">
    <source>
        <dbReference type="EMBL" id="MBK5931291.1"/>
    </source>
</evidence>
<gene>
    <name evidence="2" type="ORF">CCR82_12385</name>
</gene>
<dbReference type="RefSeq" id="WP_201246132.1">
    <property type="nucleotide sequence ID" value="NZ_NHSF01000062.1"/>
</dbReference>
<comment type="caution">
    <text evidence="2">The sequence shown here is derived from an EMBL/GenBank/DDBJ whole genome shotgun (WGS) entry which is preliminary data.</text>
</comment>
<keyword evidence="3" id="KW-1185">Reference proteome</keyword>
<accession>A0AAJ0XGN8</accession>
<reference evidence="2" key="1">
    <citation type="submission" date="2017-05" db="EMBL/GenBank/DDBJ databases">
        <authorList>
            <person name="Imhoff J.F."/>
            <person name="Rahn T."/>
            <person name="Kuenzel S."/>
            <person name="Neulinger S.C."/>
        </authorList>
    </citation>
    <scope>NUCLEOTIDE SEQUENCE</scope>
    <source>
        <strain evidence="2">DSM 4395</strain>
    </source>
</reference>
<name>A0AAJ0XGN8_HALSE</name>
<feature type="transmembrane region" description="Helical" evidence="1">
    <location>
        <begin position="53"/>
        <end position="71"/>
    </location>
</feature>
<protein>
    <submittedName>
        <fullName evidence="2">Uncharacterized protein</fullName>
    </submittedName>
</protein>
<keyword evidence="1" id="KW-1133">Transmembrane helix</keyword>
<proteinExistence type="predicted"/>
<feature type="transmembrane region" description="Helical" evidence="1">
    <location>
        <begin position="83"/>
        <end position="110"/>
    </location>
</feature>
<dbReference type="Proteomes" id="UP001296967">
    <property type="component" value="Unassembled WGS sequence"/>
</dbReference>